<dbReference type="GO" id="GO:0005783">
    <property type="term" value="C:endoplasmic reticulum"/>
    <property type="evidence" value="ECO:0007669"/>
    <property type="project" value="InterPro"/>
</dbReference>
<feature type="domain" description="Prolyl 4-hydroxylase N-terminal" evidence="2">
    <location>
        <begin position="25"/>
        <end position="113"/>
    </location>
</feature>
<sequence>MLLWTGFNMFLLIATISAEFYTSLTLLKTIIGAERNIPVMINDYVEKELKRLDYLKKFVQKLQNHNDKTIKDGGKATRYPINAFLLKKGIITNWNKAVKIMRSNSADDVLRNVTRQ</sequence>
<reference evidence="3 4" key="1">
    <citation type="submission" date="2015-12" db="EMBL/GenBank/DDBJ databases">
        <title>Draft genome of the nematode, Onchocerca flexuosa.</title>
        <authorList>
            <person name="Mitreva M."/>
        </authorList>
    </citation>
    <scope>NUCLEOTIDE SEQUENCE [LARGE SCALE GENOMIC DNA]</scope>
    <source>
        <strain evidence="3">Red Deer</strain>
    </source>
</reference>
<dbReference type="EMBL" id="KZ270656">
    <property type="protein sequence ID" value="OZC05612.1"/>
    <property type="molecule type" value="Genomic_DNA"/>
</dbReference>
<feature type="chain" id="PRO_5012150160" evidence="1">
    <location>
        <begin position="19"/>
        <end position="116"/>
    </location>
</feature>
<feature type="signal peptide" evidence="1">
    <location>
        <begin position="1"/>
        <end position="18"/>
    </location>
</feature>
<evidence type="ECO:0000313" key="4">
    <source>
        <dbReference type="Proteomes" id="UP000242913"/>
    </source>
</evidence>
<evidence type="ECO:0000313" key="3">
    <source>
        <dbReference type="EMBL" id="OZC05612.1"/>
    </source>
</evidence>
<gene>
    <name evidence="3" type="ORF">X798_07414</name>
</gene>
<dbReference type="Proteomes" id="UP000242913">
    <property type="component" value="Unassembled WGS sequence"/>
</dbReference>
<proteinExistence type="predicted"/>
<accession>A0A238BK25</accession>
<keyword evidence="4" id="KW-1185">Reference proteome</keyword>
<dbReference type="Pfam" id="PF08336">
    <property type="entry name" value="P4Ha_N"/>
    <property type="match status" value="1"/>
</dbReference>
<evidence type="ECO:0000259" key="2">
    <source>
        <dbReference type="Pfam" id="PF08336"/>
    </source>
</evidence>
<evidence type="ECO:0000256" key="1">
    <source>
        <dbReference type="SAM" id="SignalP"/>
    </source>
</evidence>
<keyword evidence="1" id="KW-0732">Signal</keyword>
<organism evidence="3 4">
    <name type="scientific">Onchocerca flexuosa</name>
    <dbReference type="NCBI Taxonomy" id="387005"/>
    <lineage>
        <taxon>Eukaryota</taxon>
        <taxon>Metazoa</taxon>
        <taxon>Ecdysozoa</taxon>
        <taxon>Nematoda</taxon>
        <taxon>Chromadorea</taxon>
        <taxon>Rhabditida</taxon>
        <taxon>Spirurina</taxon>
        <taxon>Spiruromorpha</taxon>
        <taxon>Filarioidea</taxon>
        <taxon>Onchocercidae</taxon>
        <taxon>Onchocerca</taxon>
    </lineage>
</organism>
<dbReference type="AlphaFoldDB" id="A0A238BK25"/>
<name>A0A238BK25_9BILA</name>
<dbReference type="Gene3D" id="6.10.140.1460">
    <property type="match status" value="1"/>
</dbReference>
<feature type="non-terminal residue" evidence="3">
    <location>
        <position position="116"/>
    </location>
</feature>
<dbReference type="OrthoDB" id="5866084at2759"/>
<dbReference type="GO" id="GO:0004656">
    <property type="term" value="F:procollagen-proline 4-dioxygenase activity"/>
    <property type="evidence" value="ECO:0007669"/>
    <property type="project" value="InterPro"/>
</dbReference>
<protein>
    <submittedName>
        <fullName evidence="3">Prolyl 4-Hydroxylase alpha-subunit, region</fullName>
    </submittedName>
</protein>
<dbReference type="InterPro" id="IPR013547">
    <property type="entry name" value="P4H_N"/>
</dbReference>